<dbReference type="Pfam" id="PF00111">
    <property type="entry name" value="Fer2"/>
    <property type="match status" value="1"/>
</dbReference>
<dbReference type="Gene3D" id="3.10.20.30">
    <property type="match status" value="1"/>
</dbReference>
<dbReference type="InterPro" id="IPR010241">
    <property type="entry name" value="Fd_pln"/>
</dbReference>
<evidence type="ECO:0000313" key="11">
    <source>
        <dbReference type="Proteomes" id="UP001491310"/>
    </source>
</evidence>
<dbReference type="Proteomes" id="UP001491310">
    <property type="component" value="Unassembled WGS sequence"/>
</dbReference>
<name>A0ABR2Z0T1_9CHLO</name>
<protein>
    <recommendedName>
        <fullName evidence="8">Ferredoxin</fullName>
    </recommendedName>
</protein>
<proteinExistence type="inferred from homology"/>
<evidence type="ECO:0000256" key="4">
    <source>
        <dbReference type="ARBA" id="ARBA00022723"/>
    </source>
</evidence>
<dbReference type="PROSITE" id="PS51085">
    <property type="entry name" value="2FE2S_FER_2"/>
    <property type="match status" value="1"/>
</dbReference>
<dbReference type="InterPro" id="IPR001041">
    <property type="entry name" value="2Fe-2S_ferredoxin-type"/>
</dbReference>
<evidence type="ECO:0000256" key="8">
    <source>
        <dbReference type="RuleBase" id="RU364001"/>
    </source>
</evidence>
<evidence type="ECO:0000256" key="3">
    <source>
        <dbReference type="ARBA" id="ARBA00022714"/>
    </source>
</evidence>
<dbReference type="SUPFAM" id="SSF54292">
    <property type="entry name" value="2Fe-2S ferredoxin-like"/>
    <property type="match status" value="1"/>
</dbReference>
<feature type="domain" description="2Fe-2S ferredoxin-type" evidence="9">
    <location>
        <begin position="58"/>
        <end position="150"/>
    </location>
</feature>
<comment type="similarity">
    <text evidence="1 8">Belongs to the 2Fe2S plant-type ferredoxin family.</text>
</comment>
<keyword evidence="5 8" id="KW-0249">Electron transport</keyword>
<gene>
    <name evidence="10" type="ORF">WJX75_002638</name>
</gene>
<keyword evidence="2 8" id="KW-0813">Transport</keyword>
<dbReference type="NCBIfam" id="TIGR02008">
    <property type="entry name" value="fdx_plant"/>
    <property type="match status" value="1"/>
</dbReference>
<keyword evidence="6 8" id="KW-0408">Iron</keyword>
<dbReference type="CDD" id="cd00207">
    <property type="entry name" value="fer2"/>
    <property type="match status" value="1"/>
</dbReference>
<keyword evidence="8" id="KW-0934">Plastid</keyword>
<keyword evidence="4 8" id="KW-0479">Metal-binding</keyword>
<keyword evidence="7 8" id="KW-0411">Iron-sulfur</keyword>
<dbReference type="InterPro" id="IPR036010">
    <property type="entry name" value="2Fe-2S_ferredoxin-like_sf"/>
</dbReference>
<evidence type="ECO:0000256" key="2">
    <source>
        <dbReference type="ARBA" id="ARBA00022448"/>
    </source>
</evidence>
<dbReference type="PANTHER" id="PTHR43112:SF10">
    <property type="entry name" value="FERREDOXIN C 2, CHLOROPLASTIC"/>
    <property type="match status" value="1"/>
</dbReference>
<evidence type="ECO:0000256" key="1">
    <source>
        <dbReference type="ARBA" id="ARBA00007874"/>
    </source>
</evidence>
<comment type="subcellular location">
    <subcellularLocation>
        <location evidence="8">Plastid</location>
        <location evidence="8">Chloroplast</location>
    </subcellularLocation>
</comment>
<keyword evidence="8" id="KW-0150">Chloroplast</keyword>
<evidence type="ECO:0000313" key="10">
    <source>
        <dbReference type="EMBL" id="KAK9917275.1"/>
    </source>
</evidence>
<keyword evidence="3 8" id="KW-0001">2Fe-2S</keyword>
<organism evidence="10 11">
    <name type="scientific">Coccomyxa subellipsoidea</name>
    <dbReference type="NCBI Taxonomy" id="248742"/>
    <lineage>
        <taxon>Eukaryota</taxon>
        <taxon>Viridiplantae</taxon>
        <taxon>Chlorophyta</taxon>
        <taxon>core chlorophytes</taxon>
        <taxon>Trebouxiophyceae</taxon>
        <taxon>Trebouxiophyceae incertae sedis</taxon>
        <taxon>Coccomyxaceae</taxon>
        <taxon>Coccomyxa</taxon>
    </lineage>
</organism>
<evidence type="ECO:0000259" key="9">
    <source>
        <dbReference type="PROSITE" id="PS51085"/>
    </source>
</evidence>
<sequence>MKTEEWQQQYEADGYVDLWVEEEFNSGSRLVGGRSVHKGGVAGYQSGEGPSAGVATRHRVTIHNHHAGQVVEVDVPEDRYVLWEAEDRGLLLPYACRMGCCTACAVRIKEGEMYQPQSLGLSAELREAGFGLMCVGYPRSDLVLETVEEDEVYDMQFGASFAEQAVDPNNPETIERDDWALEIANMDE</sequence>
<keyword evidence="11" id="KW-1185">Reference proteome</keyword>
<dbReference type="InterPro" id="IPR012675">
    <property type="entry name" value="Beta-grasp_dom_sf"/>
</dbReference>
<evidence type="ECO:0000256" key="5">
    <source>
        <dbReference type="ARBA" id="ARBA00022982"/>
    </source>
</evidence>
<evidence type="ECO:0000256" key="6">
    <source>
        <dbReference type="ARBA" id="ARBA00023004"/>
    </source>
</evidence>
<comment type="function">
    <text evidence="8">Ferredoxins are iron-sulfur proteins that transfer electrons in a wide variety of metabolic reactions.</text>
</comment>
<dbReference type="PANTHER" id="PTHR43112">
    <property type="entry name" value="FERREDOXIN"/>
    <property type="match status" value="1"/>
</dbReference>
<comment type="caution">
    <text evidence="10">The sequence shown here is derived from an EMBL/GenBank/DDBJ whole genome shotgun (WGS) entry which is preliminary data.</text>
</comment>
<reference evidence="10 11" key="1">
    <citation type="journal article" date="2024" name="Nat. Commun.">
        <title>Phylogenomics reveals the evolutionary origins of lichenization in chlorophyte algae.</title>
        <authorList>
            <person name="Puginier C."/>
            <person name="Libourel C."/>
            <person name="Otte J."/>
            <person name="Skaloud P."/>
            <person name="Haon M."/>
            <person name="Grisel S."/>
            <person name="Petersen M."/>
            <person name="Berrin J.G."/>
            <person name="Delaux P.M."/>
            <person name="Dal Grande F."/>
            <person name="Keller J."/>
        </authorList>
    </citation>
    <scope>NUCLEOTIDE SEQUENCE [LARGE SCALE GENOMIC DNA]</scope>
    <source>
        <strain evidence="10 11">SAG 216-7</strain>
    </source>
</reference>
<comment type="cofactor">
    <cofactor evidence="8">
        <name>[2Fe-2S] cluster</name>
        <dbReference type="ChEBI" id="CHEBI:190135"/>
    </cofactor>
    <text evidence="8">Binds 1 [2Fe-2S] cluster.</text>
</comment>
<evidence type="ECO:0000256" key="7">
    <source>
        <dbReference type="ARBA" id="ARBA00023014"/>
    </source>
</evidence>
<accession>A0ABR2Z0T1</accession>
<dbReference type="EMBL" id="JALJOT010000002">
    <property type="protein sequence ID" value="KAK9917275.1"/>
    <property type="molecule type" value="Genomic_DNA"/>
</dbReference>